<proteinExistence type="inferred from homology"/>
<gene>
    <name evidence="3" type="ORF">O0R41_11565</name>
</gene>
<comment type="similarity">
    <text evidence="1">Belongs to the YciI family.</text>
</comment>
<name>A0ABU3ZXK7_9SPHN</name>
<dbReference type="EMBL" id="JAPTHD010000004">
    <property type="protein sequence ID" value="MDV5824236.1"/>
    <property type="molecule type" value="Genomic_DNA"/>
</dbReference>
<evidence type="ECO:0000313" key="3">
    <source>
        <dbReference type="EMBL" id="MDV5824236.1"/>
    </source>
</evidence>
<protein>
    <submittedName>
        <fullName evidence="3">YciI family protein</fullName>
    </submittedName>
</protein>
<evidence type="ECO:0000259" key="2">
    <source>
        <dbReference type="Pfam" id="PF03795"/>
    </source>
</evidence>
<dbReference type="InterPro" id="IPR005545">
    <property type="entry name" value="YCII"/>
</dbReference>
<feature type="domain" description="YCII-related" evidence="2">
    <location>
        <begin position="1"/>
        <end position="76"/>
    </location>
</feature>
<dbReference type="Proteomes" id="UP001185984">
    <property type="component" value="Unassembled WGS sequence"/>
</dbReference>
<reference evidence="4" key="1">
    <citation type="journal article" date="2022" name="J Environ Chem Eng">
        <title>Biodegradation of petroleum oil using a constructed nonpathogenic and heavy metal-tolerant bacterial consortium isolated from marine sponges.</title>
        <authorList>
            <person name="Dechsakulwatana C."/>
            <person name="Rungsihiranrut A."/>
            <person name="Muangchinda C."/>
            <person name="Ningthoujam R."/>
            <person name="Klankeo P."/>
            <person name="Pinyakong O."/>
        </authorList>
    </citation>
    <scope>NUCLEOTIDE SEQUENCE [LARGE SCALE GENOMIC DNA]</scope>
    <source>
        <strain evidence="4">MO2-4</strain>
    </source>
</reference>
<evidence type="ECO:0000256" key="1">
    <source>
        <dbReference type="ARBA" id="ARBA00007689"/>
    </source>
</evidence>
<dbReference type="InterPro" id="IPR011008">
    <property type="entry name" value="Dimeric_a/b-barrel"/>
</dbReference>
<dbReference type="Pfam" id="PF03795">
    <property type="entry name" value="YCII"/>
    <property type="match status" value="1"/>
</dbReference>
<dbReference type="Gene3D" id="3.30.70.1060">
    <property type="entry name" value="Dimeric alpha+beta barrel"/>
    <property type="match status" value="1"/>
</dbReference>
<dbReference type="SUPFAM" id="SSF54909">
    <property type="entry name" value="Dimeric alpha+beta barrel"/>
    <property type="match status" value="1"/>
</dbReference>
<dbReference type="PANTHER" id="PTHR37828:SF1">
    <property type="entry name" value="YCII-RELATED DOMAIN-CONTAINING PROTEIN"/>
    <property type="match status" value="1"/>
</dbReference>
<dbReference type="PANTHER" id="PTHR37828">
    <property type="entry name" value="GSR2449 PROTEIN"/>
    <property type="match status" value="1"/>
</dbReference>
<comment type="caution">
    <text evidence="3">The sequence shown here is derived from an EMBL/GenBank/DDBJ whole genome shotgun (WGS) entry which is preliminary data.</text>
</comment>
<evidence type="ECO:0000313" key="4">
    <source>
        <dbReference type="Proteomes" id="UP001185984"/>
    </source>
</evidence>
<keyword evidence="4" id="KW-1185">Reference proteome</keyword>
<organism evidence="3 4">
    <name type="scientific">Sphingobium naphthae</name>
    <dbReference type="NCBI Taxonomy" id="1886786"/>
    <lineage>
        <taxon>Bacteria</taxon>
        <taxon>Pseudomonadati</taxon>
        <taxon>Pseudomonadota</taxon>
        <taxon>Alphaproteobacteria</taxon>
        <taxon>Sphingomonadales</taxon>
        <taxon>Sphingomonadaceae</taxon>
        <taxon>Sphingobium</taxon>
    </lineage>
</organism>
<dbReference type="RefSeq" id="WP_228164862.1">
    <property type="nucleotide sequence ID" value="NZ_CP171454.1"/>
</dbReference>
<sequence>MFLISLTYTAPLDQLDRVRADHRAWLDQGIADGWLLLAGPREPRDGGVLLARGARAELEAKAATDPFFAQGLSTFDLIEFVPVKAATGVTMESLLA</sequence>
<accession>A0ABU3ZXK7</accession>